<reference evidence="2" key="1">
    <citation type="submission" date="2017-07" db="EMBL/GenBank/DDBJ databases">
        <title>The cable genome - Insights into the physiology and evolution of filamentous bacteria capable of sulfide oxidation via long distance electron transfer.</title>
        <authorList>
            <person name="Thorup C."/>
            <person name="Bjerg J.T."/>
            <person name="Schreiber L."/>
            <person name="Nielsen L.P."/>
            <person name="Kjeldsen K.U."/>
            <person name="Boesen T."/>
            <person name="Boggild A."/>
            <person name="Meysman F."/>
            <person name="Geelhoed J."/>
            <person name="Schramm A."/>
        </authorList>
    </citation>
    <scope>NUCLEOTIDE SEQUENCE [LARGE SCALE GENOMIC DNA]</scope>
    <source>
        <strain evidence="2">GS</strain>
    </source>
</reference>
<protein>
    <recommendedName>
        <fullName evidence="4">O-antigen ligase like membrane protein</fullName>
    </recommendedName>
</protein>
<proteinExistence type="predicted"/>
<name>A0A521FZT9_9BACT</name>
<gene>
    <name evidence="2" type="ORF">CDV28_13215</name>
</gene>
<keyword evidence="1" id="KW-1133">Transmembrane helix</keyword>
<feature type="transmembrane region" description="Helical" evidence="1">
    <location>
        <begin position="162"/>
        <end position="179"/>
    </location>
</feature>
<sequence length="388" mass="44802">MIFRIVTIVLLYIYIYNPIFQVVNFGLTKFFWLPALFHLFSKKNNAAFVKLLHIEFFFVFLTIFYCVLLMPRNIDLSLRYIYINIVFIIECFIVPYYILHIIVGFDTKKVISFIYLTSIVAATISFILFVVPDVNFYVKSTLIHDPLSASGIRSFSIAEGSTFSYSITNAIIVIISLLYNQKRFFYISSILLIISIAINARIGFIILFFGISSIIVLQYKHNSGKIFRVAILIALCLFLVKNMSASNETLKWAASFFTESVDFFHNYNENTTYNTLINDMFFYPETVSGCLFGEGIDIWNNAGMRSDIGYINQIFFGGLLYLFLLSCLNIYMFRRLWKASGFVISFILFGVIFISNFKGPVLNVSTGFVKLIYLYYILLIVNNERNSI</sequence>
<evidence type="ECO:0000313" key="3">
    <source>
        <dbReference type="Proteomes" id="UP000316238"/>
    </source>
</evidence>
<organism evidence="2 3">
    <name type="scientific">Candidatus Electronema aureum</name>
    <dbReference type="NCBI Taxonomy" id="2005002"/>
    <lineage>
        <taxon>Bacteria</taxon>
        <taxon>Pseudomonadati</taxon>
        <taxon>Thermodesulfobacteriota</taxon>
        <taxon>Desulfobulbia</taxon>
        <taxon>Desulfobulbales</taxon>
        <taxon>Desulfobulbaceae</taxon>
        <taxon>Candidatus Electronema</taxon>
    </lineage>
</organism>
<dbReference type="AlphaFoldDB" id="A0A521FZT9"/>
<feature type="transmembrane region" description="Helical" evidence="1">
    <location>
        <begin position="336"/>
        <end position="355"/>
    </location>
</feature>
<evidence type="ECO:0000256" key="1">
    <source>
        <dbReference type="SAM" id="Phobius"/>
    </source>
</evidence>
<accession>A0A521FZT9</accession>
<feature type="transmembrane region" description="Helical" evidence="1">
    <location>
        <begin position="47"/>
        <end position="68"/>
    </location>
</feature>
<dbReference type="Proteomes" id="UP000316238">
    <property type="component" value="Unassembled WGS sequence"/>
</dbReference>
<feature type="transmembrane region" description="Helical" evidence="1">
    <location>
        <begin position="80"/>
        <end position="98"/>
    </location>
</feature>
<keyword evidence="1" id="KW-0812">Transmembrane</keyword>
<feature type="transmembrane region" description="Helical" evidence="1">
    <location>
        <begin position="110"/>
        <end position="131"/>
    </location>
</feature>
<feature type="transmembrane region" description="Helical" evidence="1">
    <location>
        <begin position="7"/>
        <end position="27"/>
    </location>
</feature>
<evidence type="ECO:0000313" key="2">
    <source>
        <dbReference type="EMBL" id="TAA74288.1"/>
    </source>
</evidence>
<evidence type="ECO:0008006" key="4">
    <source>
        <dbReference type="Google" id="ProtNLM"/>
    </source>
</evidence>
<comment type="caution">
    <text evidence="2">The sequence shown here is derived from an EMBL/GenBank/DDBJ whole genome shotgun (WGS) entry which is preliminary data.</text>
</comment>
<feature type="transmembrane region" description="Helical" evidence="1">
    <location>
        <begin position="185"/>
        <end position="217"/>
    </location>
</feature>
<dbReference type="EMBL" id="NQJD01000032">
    <property type="protein sequence ID" value="TAA74288.1"/>
    <property type="molecule type" value="Genomic_DNA"/>
</dbReference>
<keyword evidence="1" id="KW-0472">Membrane</keyword>
<feature type="transmembrane region" description="Helical" evidence="1">
    <location>
        <begin position="310"/>
        <end position="331"/>
    </location>
</feature>
<keyword evidence="3" id="KW-1185">Reference proteome</keyword>
<feature type="transmembrane region" description="Helical" evidence="1">
    <location>
        <begin position="361"/>
        <end position="381"/>
    </location>
</feature>
<feature type="transmembrane region" description="Helical" evidence="1">
    <location>
        <begin position="226"/>
        <end position="244"/>
    </location>
</feature>